<organism evidence="1 2">
    <name type="scientific">Panagrolaimus sp. PS1159</name>
    <dbReference type="NCBI Taxonomy" id="55785"/>
    <lineage>
        <taxon>Eukaryota</taxon>
        <taxon>Metazoa</taxon>
        <taxon>Ecdysozoa</taxon>
        <taxon>Nematoda</taxon>
        <taxon>Chromadorea</taxon>
        <taxon>Rhabditida</taxon>
        <taxon>Tylenchina</taxon>
        <taxon>Panagrolaimomorpha</taxon>
        <taxon>Panagrolaimoidea</taxon>
        <taxon>Panagrolaimidae</taxon>
        <taxon>Panagrolaimus</taxon>
    </lineage>
</organism>
<dbReference type="WBParaSite" id="PS1159_v2.g8640.t1">
    <property type="protein sequence ID" value="PS1159_v2.g8640.t1"/>
    <property type="gene ID" value="PS1159_v2.g8640"/>
</dbReference>
<proteinExistence type="predicted"/>
<reference evidence="2" key="1">
    <citation type="submission" date="2022-11" db="UniProtKB">
        <authorList>
            <consortium name="WormBaseParasite"/>
        </authorList>
    </citation>
    <scope>IDENTIFICATION</scope>
</reference>
<dbReference type="Proteomes" id="UP000887580">
    <property type="component" value="Unplaced"/>
</dbReference>
<evidence type="ECO:0000313" key="1">
    <source>
        <dbReference type="Proteomes" id="UP000887580"/>
    </source>
</evidence>
<name>A0AC35GTT5_9BILA</name>
<evidence type="ECO:0000313" key="2">
    <source>
        <dbReference type="WBParaSite" id="PS1159_v2.g8640.t1"/>
    </source>
</evidence>
<accession>A0AC35GTT5</accession>
<sequence>MTTKDKSLNDNQQSFLNGSFQTDNSIQYSNLKLNQNRKSLIPHSVQSYSKFNKDQFCDYTLSDNFEEKGKSQAWNKSSDLYLNILKINVKSNKEEVEKRWKKESSDTDNSTLSLNITAYENSTVSNQFNGKNVEDLGKEIFGTTKLILSASTLLIQNPFEFPRQQNNTVPQPEVSQFKASQRLATPTKVSATSTNMEGEFLGTPSSILRPPPASPAVINPKFVNFFNELNKLASLKSDSASASHNLKTDIQELLNKQISPETFVARLQNIYGSYQPSLLHFLKSEPATSYPSVSTKDVSTASVETPVKNEKSPAVLVSELKVEPKQESSLNEEKPSSLESASSQTTESPLKPVYVEPDDPLLNASELLNYCNQRKNFFESFTQEAANCMGEFVNVEFRIFLNRVIDAAKLRQCTPYVDEKNEERNDIKKQLSVLDSHYLHTDLKSSQSEEAQKKLLALKNRSKLIEVQNVANETALAALGTKKRNWATSLVDSKPQPKDPYDKPFRITAADVAFAMQENKKLMNSCVYRNTLFLNSVTSASVATKFV</sequence>
<protein>
    <submittedName>
        <fullName evidence="2">TAFH domain-containing protein</fullName>
    </submittedName>
</protein>